<evidence type="ECO:0000313" key="6">
    <source>
        <dbReference type="Proteomes" id="UP001301769"/>
    </source>
</evidence>
<evidence type="ECO:0000256" key="1">
    <source>
        <dbReference type="ARBA" id="ARBA00022737"/>
    </source>
</evidence>
<dbReference type="InterPro" id="IPR013087">
    <property type="entry name" value="Znf_C2H2_type"/>
</dbReference>
<dbReference type="Gene3D" id="3.30.160.60">
    <property type="entry name" value="Classic Zinc Finger"/>
    <property type="match status" value="1"/>
</dbReference>
<comment type="caution">
    <text evidence="5">The sequence shown here is derived from an EMBL/GenBank/DDBJ whole genome shotgun (WGS) entry which is preliminary data.</text>
</comment>
<gene>
    <name evidence="5" type="ORF">QBC37DRAFT_321557</name>
</gene>
<keyword evidence="6" id="KW-1185">Reference proteome</keyword>
<organism evidence="5 6">
    <name type="scientific">Rhypophila decipiens</name>
    <dbReference type="NCBI Taxonomy" id="261697"/>
    <lineage>
        <taxon>Eukaryota</taxon>
        <taxon>Fungi</taxon>
        <taxon>Dikarya</taxon>
        <taxon>Ascomycota</taxon>
        <taxon>Pezizomycotina</taxon>
        <taxon>Sordariomycetes</taxon>
        <taxon>Sordariomycetidae</taxon>
        <taxon>Sordariales</taxon>
        <taxon>Naviculisporaceae</taxon>
        <taxon>Rhypophila</taxon>
    </lineage>
</organism>
<dbReference type="Pfam" id="PF22939">
    <property type="entry name" value="WHD_GPIID"/>
    <property type="match status" value="1"/>
</dbReference>
<dbReference type="Pfam" id="PF24883">
    <property type="entry name" value="NPHP3_N"/>
    <property type="match status" value="1"/>
</dbReference>
<keyword evidence="3" id="KW-0175">Coiled coil</keyword>
<feature type="coiled-coil region" evidence="3">
    <location>
        <begin position="325"/>
        <end position="360"/>
    </location>
</feature>
<keyword evidence="2" id="KW-0479">Metal-binding</keyword>
<dbReference type="InterPro" id="IPR056125">
    <property type="entry name" value="DUF7708"/>
</dbReference>
<sequence length="1096" mass="128155">MAEISRTETIDITNDDNNEEAVDAFATTVEIIFRTALEDFKTTHPDQCEIFTGKGIDHVKRKIIAIQSQQERHKTMMNFARIQSYLERFAEFDSVCKSAKIGGEASEELSEFIWGPTTYILQISQEDHTVLDFILDAYERFGQRIPAISVCSDLIREKPNMIKCIAFMYHDLLKFYQTLVRFLTGRGWRKRFQANWKDYQQSFETLLKSFDAHAKVLKNLLDAWQRQASKDTSGRLDDHIMRTQDNHSQVMMQQDQIGHDVRQTHQVTRDIQQQMGDHVMRSQDDHEFVRMQFSLNNRNQELLLQSSRDITRHLNDQTIRANDNHQELQHHIDQYQRDRVEMLNKAKEDERRRKEDKRHEVLTWMSTPGVPQSEYHAKFKETRAEFPDTGLWILFEEKIFNWMIEEVPTHSMLWLNGKKGAGKTILASLLVDKCMEVEEFKTSYFYCREDDSNQNTYMSIQKGLLRQMVIHEEEMIATCHEKKIRGEERLNNMSTVTNLLDLFCEFEMNQFIIIDGLDECSPAEIRPLIKYWTDVVAKCDNYNPGKIRILLVSQDMPEIRKQMQPATIFNLHPDQSDTDIRKYVAKRFLKLQDRFKLTDDETRLSRELICSRSEGMFLYAFLTMKNLLDQATTGDVKDEIKENNLPATLEIAYRKIIDRLQRTLGKRQWEMARKLFGWLAGAKRPLQWHEIQAALSIRADKTPGEEPIDYHNNQLRRDIREICGSLVQVLEDRIEFIHSTTRSHIVKSEHLDERLIEYDLTRLCLRYLTLPCFRPDITDENIKHYAREGWYSFQDYAISKWKLHLENLIRITFPLFLHPQHGANCTEKFGATLAEFLAFHQGSIAAAAQERQQTGSRRTTPGIIDPAAPAQFCQPFQGLPFHQDLVSLWTHVCKHQTSEFKERNRISLPQLATLVERIRTSLESLSLESRPDSINGKSLRKFYGHNFFKCQRITCDYFHEGFDTKAALDKHSNRHDRPFPCPVQGCSIVAFGFSTNKDRDKHIRLYHPDDEDAGPARFVAGDLGELGGGKKTAVAKWECDLCPRKFTRQANLKAHVDNHFGTRNHACETCGKMFTRAYDRNRHRKIHVRRPVVRGG</sequence>
<dbReference type="InterPro" id="IPR054471">
    <property type="entry name" value="GPIID_WHD"/>
</dbReference>
<dbReference type="InterPro" id="IPR036236">
    <property type="entry name" value="Znf_C2H2_sf"/>
</dbReference>
<dbReference type="Pfam" id="PF00096">
    <property type="entry name" value="zf-C2H2"/>
    <property type="match status" value="2"/>
</dbReference>
<dbReference type="Pfam" id="PF24809">
    <property type="entry name" value="DUF7708"/>
    <property type="match status" value="1"/>
</dbReference>
<dbReference type="PROSITE" id="PS50157">
    <property type="entry name" value="ZINC_FINGER_C2H2_2"/>
    <property type="match status" value="2"/>
</dbReference>
<dbReference type="PANTHER" id="PTHR10039:SF14">
    <property type="entry name" value="NACHT DOMAIN-CONTAINING PROTEIN"/>
    <property type="match status" value="1"/>
</dbReference>
<keyword evidence="1" id="KW-0677">Repeat</keyword>
<dbReference type="AlphaFoldDB" id="A0AAN6Y1Z9"/>
<dbReference type="Gene3D" id="3.40.50.300">
    <property type="entry name" value="P-loop containing nucleotide triphosphate hydrolases"/>
    <property type="match status" value="1"/>
</dbReference>
<proteinExistence type="predicted"/>
<accession>A0AAN6Y1Z9</accession>
<dbReference type="PROSITE" id="PS00028">
    <property type="entry name" value="ZINC_FINGER_C2H2_1"/>
    <property type="match status" value="2"/>
</dbReference>
<evidence type="ECO:0000256" key="3">
    <source>
        <dbReference type="SAM" id="Coils"/>
    </source>
</evidence>
<dbReference type="InterPro" id="IPR027417">
    <property type="entry name" value="P-loop_NTPase"/>
</dbReference>
<reference evidence="5" key="2">
    <citation type="submission" date="2023-05" db="EMBL/GenBank/DDBJ databases">
        <authorList>
            <consortium name="Lawrence Berkeley National Laboratory"/>
            <person name="Steindorff A."/>
            <person name="Hensen N."/>
            <person name="Bonometti L."/>
            <person name="Westerberg I."/>
            <person name="Brannstrom I.O."/>
            <person name="Guillou S."/>
            <person name="Cros-Aarteil S."/>
            <person name="Calhoun S."/>
            <person name="Haridas S."/>
            <person name="Kuo A."/>
            <person name="Mondo S."/>
            <person name="Pangilinan J."/>
            <person name="Riley R."/>
            <person name="Labutti K."/>
            <person name="Andreopoulos B."/>
            <person name="Lipzen A."/>
            <person name="Chen C."/>
            <person name="Yanf M."/>
            <person name="Daum C."/>
            <person name="Ng V."/>
            <person name="Clum A."/>
            <person name="Ohm R."/>
            <person name="Martin F."/>
            <person name="Silar P."/>
            <person name="Natvig D."/>
            <person name="Lalanne C."/>
            <person name="Gautier V."/>
            <person name="Ament-Velasquez S.L."/>
            <person name="Kruys A."/>
            <person name="Hutchinson M.I."/>
            <person name="Powell A.J."/>
            <person name="Barry K."/>
            <person name="Miller A.N."/>
            <person name="Grigoriev I.V."/>
            <person name="Debuchy R."/>
            <person name="Gladieux P."/>
            <person name="Thoren M.H."/>
            <person name="Johannesson H."/>
        </authorList>
    </citation>
    <scope>NUCLEOTIDE SEQUENCE</scope>
    <source>
        <strain evidence="5">PSN293</strain>
    </source>
</reference>
<name>A0AAN6Y1Z9_9PEZI</name>
<keyword evidence="2" id="KW-0863">Zinc-finger</keyword>
<reference evidence="5" key="1">
    <citation type="journal article" date="2023" name="Mol. Phylogenet. Evol.">
        <title>Genome-scale phylogeny and comparative genomics of the fungal order Sordariales.</title>
        <authorList>
            <person name="Hensen N."/>
            <person name="Bonometti L."/>
            <person name="Westerberg I."/>
            <person name="Brannstrom I.O."/>
            <person name="Guillou S."/>
            <person name="Cros-Aarteil S."/>
            <person name="Calhoun S."/>
            <person name="Haridas S."/>
            <person name="Kuo A."/>
            <person name="Mondo S."/>
            <person name="Pangilinan J."/>
            <person name="Riley R."/>
            <person name="LaButti K."/>
            <person name="Andreopoulos B."/>
            <person name="Lipzen A."/>
            <person name="Chen C."/>
            <person name="Yan M."/>
            <person name="Daum C."/>
            <person name="Ng V."/>
            <person name="Clum A."/>
            <person name="Steindorff A."/>
            <person name="Ohm R.A."/>
            <person name="Martin F."/>
            <person name="Silar P."/>
            <person name="Natvig D.O."/>
            <person name="Lalanne C."/>
            <person name="Gautier V."/>
            <person name="Ament-Velasquez S.L."/>
            <person name="Kruys A."/>
            <person name="Hutchinson M.I."/>
            <person name="Powell A.J."/>
            <person name="Barry K."/>
            <person name="Miller A.N."/>
            <person name="Grigoriev I.V."/>
            <person name="Debuchy R."/>
            <person name="Gladieux P."/>
            <person name="Hiltunen Thoren M."/>
            <person name="Johannesson H."/>
        </authorList>
    </citation>
    <scope>NUCLEOTIDE SEQUENCE</scope>
    <source>
        <strain evidence="5">PSN293</strain>
    </source>
</reference>
<dbReference type="InterPro" id="IPR056884">
    <property type="entry name" value="NPHP3-like_N"/>
</dbReference>
<dbReference type="PANTHER" id="PTHR10039">
    <property type="entry name" value="AMELOGENIN"/>
    <property type="match status" value="1"/>
</dbReference>
<evidence type="ECO:0000256" key="2">
    <source>
        <dbReference type="PROSITE-ProRule" id="PRU00042"/>
    </source>
</evidence>
<keyword evidence="2" id="KW-0862">Zinc</keyword>
<evidence type="ECO:0000259" key="4">
    <source>
        <dbReference type="PROSITE" id="PS50157"/>
    </source>
</evidence>
<dbReference type="Proteomes" id="UP001301769">
    <property type="component" value="Unassembled WGS sequence"/>
</dbReference>
<protein>
    <recommendedName>
        <fullName evidence="4">C2H2-type domain-containing protein</fullName>
    </recommendedName>
</protein>
<dbReference type="SMART" id="SM00355">
    <property type="entry name" value="ZnF_C2H2"/>
    <property type="match status" value="4"/>
</dbReference>
<feature type="domain" description="C2H2-type" evidence="4">
    <location>
        <begin position="1037"/>
        <end position="1064"/>
    </location>
</feature>
<feature type="domain" description="C2H2-type" evidence="4">
    <location>
        <begin position="1065"/>
        <end position="1092"/>
    </location>
</feature>
<evidence type="ECO:0000313" key="5">
    <source>
        <dbReference type="EMBL" id="KAK4210761.1"/>
    </source>
</evidence>
<dbReference type="SUPFAM" id="SSF52540">
    <property type="entry name" value="P-loop containing nucleoside triphosphate hydrolases"/>
    <property type="match status" value="1"/>
</dbReference>
<dbReference type="GO" id="GO:0008270">
    <property type="term" value="F:zinc ion binding"/>
    <property type="evidence" value="ECO:0007669"/>
    <property type="project" value="UniProtKB-KW"/>
</dbReference>
<dbReference type="EMBL" id="MU858166">
    <property type="protein sequence ID" value="KAK4210761.1"/>
    <property type="molecule type" value="Genomic_DNA"/>
</dbReference>
<dbReference type="SUPFAM" id="SSF57667">
    <property type="entry name" value="beta-beta-alpha zinc fingers"/>
    <property type="match status" value="1"/>
</dbReference>